<feature type="compositionally biased region" description="Pro residues" evidence="1">
    <location>
        <begin position="65"/>
        <end position="76"/>
    </location>
</feature>
<evidence type="ECO:0000256" key="1">
    <source>
        <dbReference type="SAM" id="MobiDB-lite"/>
    </source>
</evidence>
<dbReference type="Pfam" id="PF05275">
    <property type="entry name" value="CopB"/>
    <property type="match status" value="1"/>
</dbReference>
<keyword evidence="2" id="KW-0732">Signal</keyword>
<dbReference type="Proteomes" id="UP000885748">
    <property type="component" value="Unassembled WGS sequence"/>
</dbReference>
<accession>A0A831R473</accession>
<gene>
    <name evidence="3" type="ORF">ENI00_05190</name>
</gene>
<evidence type="ECO:0000256" key="2">
    <source>
        <dbReference type="SAM" id="SignalP"/>
    </source>
</evidence>
<protein>
    <submittedName>
        <fullName evidence="3">Copper resistance protein B</fullName>
    </submittedName>
</protein>
<sequence>MLSSVRWMEGLSMLTPNLRLLAMIAMTVVLVPSAAHAQNKHDMSDMPSTANRPDHQHSAQQHEGTPPPDLEIPPLPAGMTLEEVFDYSNSEPPSDFPDPVPDDQLFAFALFDQLEYRVPDDDDARDRLGWEAEGWIGGDINKFWWKSEGEAIFEGTDEGESENDFLYSRLITPFWNVQTGVQYANEWITNDDYNDRWSYVLGLQGMAPYQFELDNSLYVSEDGDVTFETEGEYDVRITQRLVLQPRVGLTFSAQTISERNLGSGLTEADFDLRLRYEIKRELAPYVGLRYHSLVGETENIAEAAGERTEQWLFLAGLRLAF</sequence>
<dbReference type="EMBL" id="DRGY01000039">
    <property type="protein sequence ID" value="HEA51711.1"/>
    <property type="molecule type" value="Genomic_DNA"/>
</dbReference>
<organism evidence="3">
    <name type="scientific">Marinobacter antarcticus</name>
    <dbReference type="NCBI Taxonomy" id="564117"/>
    <lineage>
        <taxon>Bacteria</taxon>
        <taxon>Pseudomonadati</taxon>
        <taxon>Pseudomonadota</taxon>
        <taxon>Gammaproteobacteria</taxon>
        <taxon>Pseudomonadales</taxon>
        <taxon>Marinobacteraceae</taxon>
        <taxon>Marinobacter</taxon>
    </lineage>
</organism>
<evidence type="ECO:0000313" key="3">
    <source>
        <dbReference type="EMBL" id="HEA51711.1"/>
    </source>
</evidence>
<feature type="region of interest" description="Disordered" evidence="1">
    <location>
        <begin position="39"/>
        <end position="76"/>
    </location>
</feature>
<dbReference type="AlphaFoldDB" id="A0A831R473"/>
<feature type="signal peptide" evidence="2">
    <location>
        <begin position="1"/>
        <end position="37"/>
    </location>
</feature>
<comment type="caution">
    <text evidence="3">The sequence shown here is derived from an EMBL/GenBank/DDBJ whole genome shotgun (WGS) entry which is preliminary data.</text>
</comment>
<dbReference type="InterPro" id="IPR007939">
    <property type="entry name" value="Cu-R_B_prcur"/>
</dbReference>
<feature type="chain" id="PRO_5032401500" evidence="2">
    <location>
        <begin position="38"/>
        <end position="321"/>
    </location>
</feature>
<dbReference type="GO" id="GO:0005507">
    <property type="term" value="F:copper ion binding"/>
    <property type="evidence" value="ECO:0007669"/>
    <property type="project" value="InterPro"/>
</dbReference>
<name>A0A831R473_9GAMM</name>
<reference evidence="3" key="1">
    <citation type="journal article" date="2020" name="mSystems">
        <title>Genome- and Community-Level Interaction Insights into Carbon Utilization and Element Cycling Functions of Hydrothermarchaeota in Hydrothermal Sediment.</title>
        <authorList>
            <person name="Zhou Z."/>
            <person name="Liu Y."/>
            <person name="Xu W."/>
            <person name="Pan J."/>
            <person name="Luo Z.H."/>
            <person name="Li M."/>
        </authorList>
    </citation>
    <scope>NUCLEOTIDE SEQUENCE [LARGE SCALE GENOMIC DNA]</scope>
    <source>
        <strain evidence="3">HyVt-357</strain>
    </source>
</reference>
<proteinExistence type="predicted"/>
<dbReference type="GO" id="GO:0006878">
    <property type="term" value="P:intracellular copper ion homeostasis"/>
    <property type="evidence" value="ECO:0007669"/>
    <property type="project" value="InterPro"/>
</dbReference>
<dbReference type="GO" id="GO:0009279">
    <property type="term" value="C:cell outer membrane"/>
    <property type="evidence" value="ECO:0007669"/>
    <property type="project" value="InterPro"/>
</dbReference>